<dbReference type="PANTHER" id="PTHR36504:SF1">
    <property type="entry name" value="LIPOPOLYSACCHARIDE EXPORT SYSTEM PROTEIN LPTA"/>
    <property type="match status" value="1"/>
</dbReference>
<dbReference type="InterPro" id="IPR005653">
    <property type="entry name" value="OstA-like_N"/>
</dbReference>
<comment type="similarity">
    <text evidence="4">Belongs to the LptA family.</text>
</comment>
<dbReference type="HAMAP" id="MF_01914">
    <property type="entry name" value="LPS_assembly_LptA"/>
    <property type="match status" value="1"/>
</dbReference>
<protein>
    <recommendedName>
        <fullName evidence="4">Lipopolysaccharide export system protein LptA</fullName>
    </recommendedName>
</protein>
<evidence type="ECO:0000256" key="2">
    <source>
        <dbReference type="ARBA" id="ARBA00022729"/>
    </source>
</evidence>
<name>A0A1X7AFW0_9GAMM</name>
<dbReference type="Pfam" id="PF03968">
    <property type="entry name" value="LptD_N"/>
    <property type="match status" value="1"/>
</dbReference>
<feature type="signal peptide" evidence="4">
    <location>
        <begin position="1"/>
        <end position="34"/>
    </location>
</feature>
<dbReference type="AlphaFoldDB" id="A0A1X7AFW0"/>
<evidence type="ECO:0000256" key="3">
    <source>
        <dbReference type="ARBA" id="ARBA00022764"/>
    </source>
</evidence>
<reference evidence="6 7" key="1">
    <citation type="submission" date="2017-03" db="EMBL/GenBank/DDBJ databases">
        <authorList>
            <person name="Afonso C.L."/>
            <person name="Miller P.J."/>
            <person name="Scott M.A."/>
            <person name="Spackman E."/>
            <person name="Goraichik I."/>
            <person name="Dimitrov K.M."/>
            <person name="Suarez D.L."/>
            <person name="Swayne D.E."/>
        </authorList>
    </citation>
    <scope>NUCLEOTIDE SEQUENCE [LARGE SCALE GENOMIC DNA]</scope>
    <source>
        <strain evidence="6">SB41UT1</strain>
    </source>
</reference>
<dbReference type="GO" id="GO:0030288">
    <property type="term" value="C:outer membrane-bounded periplasmic space"/>
    <property type="evidence" value="ECO:0007669"/>
    <property type="project" value="TreeGrafter"/>
</dbReference>
<evidence type="ECO:0000256" key="1">
    <source>
        <dbReference type="ARBA" id="ARBA00022448"/>
    </source>
</evidence>
<dbReference type="Gene3D" id="2.60.450.10">
    <property type="entry name" value="Lipopolysaccharide (LPS) transport protein A like domain"/>
    <property type="match status" value="1"/>
</dbReference>
<evidence type="ECO:0000259" key="5">
    <source>
        <dbReference type="Pfam" id="PF03968"/>
    </source>
</evidence>
<dbReference type="OrthoDB" id="9795964at2"/>
<dbReference type="GO" id="GO:0015920">
    <property type="term" value="P:lipopolysaccharide transport"/>
    <property type="evidence" value="ECO:0007669"/>
    <property type="project" value="UniProtKB-UniRule"/>
</dbReference>
<sequence precursor="true">MKTSNALSFSGFVRTCMVAGLSLTAVLMSGFAAALPSDREQPIHITSNDADADNAKGIVIYRGDVVVTQGTTKMTGDVVTLIYSADRKLKQMIAKGNNKERAFYQEELEGDKGIVKAWGETIDYSMQTDTVELIKQARLIQNGDTFTGDRIEYNQLTEIINAQSDRNKPGGNRVQMIIQPDQTK</sequence>
<feature type="chain" id="PRO_5013414558" description="Lipopolysaccharide export system protein LptA" evidence="4">
    <location>
        <begin position="35"/>
        <end position="184"/>
    </location>
</feature>
<keyword evidence="1 4" id="KW-0813">Transport</keyword>
<dbReference type="InterPro" id="IPR014340">
    <property type="entry name" value="LptA"/>
</dbReference>
<keyword evidence="3 4" id="KW-0574">Periplasm</keyword>
<accession>A0A1X7AFW0</accession>
<evidence type="ECO:0000256" key="4">
    <source>
        <dbReference type="HAMAP-Rule" id="MF_01914"/>
    </source>
</evidence>
<comment type="subcellular location">
    <subcellularLocation>
        <location evidence="4">Periplasm</location>
    </subcellularLocation>
</comment>
<dbReference type="NCBIfam" id="TIGR03002">
    <property type="entry name" value="outer_YhbN_LptA"/>
    <property type="match status" value="1"/>
</dbReference>
<comment type="function">
    <text evidence="4">Involved in the assembly of lipopolysaccharide (LPS). Required for the translocation of LPS from the inner membrane to the outer membrane. May form a bridge between the inner membrane and the outer membrane, via interactions with LptC and LptD, thereby facilitating LPS transfer across the periplasm.</text>
</comment>
<comment type="subunit">
    <text evidence="4">Component of the lipopolysaccharide transport and assembly complex.</text>
</comment>
<dbReference type="PANTHER" id="PTHR36504">
    <property type="entry name" value="LIPOPOLYSACCHARIDE EXPORT SYSTEM PROTEIN LPTA"/>
    <property type="match status" value="1"/>
</dbReference>
<keyword evidence="2 4" id="KW-0732">Signal</keyword>
<feature type="domain" description="Organic solvent tolerance-like N-terminal" evidence="5">
    <location>
        <begin position="44"/>
        <end position="157"/>
    </location>
</feature>
<dbReference type="InterPro" id="IPR052037">
    <property type="entry name" value="LPS_export_LptA"/>
</dbReference>
<dbReference type="Proteomes" id="UP000196573">
    <property type="component" value="Unassembled WGS sequence"/>
</dbReference>
<dbReference type="GO" id="GO:0043165">
    <property type="term" value="P:Gram-negative-bacterium-type cell outer membrane assembly"/>
    <property type="evidence" value="ECO:0007669"/>
    <property type="project" value="UniProtKB-UniRule"/>
</dbReference>
<dbReference type="GO" id="GO:0009279">
    <property type="term" value="C:cell outer membrane"/>
    <property type="evidence" value="ECO:0007669"/>
    <property type="project" value="TreeGrafter"/>
</dbReference>
<organism evidence="6 7">
    <name type="scientific">Parendozoicomonas haliclonae</name>
    <dbReference type="NCBI Taxonomy" id="1960125"/>
    <lineage>
        <taxon>Bacteria</taxon>
        <taxon>Pseudomonadati</taxon>
        <taxon>Pseudomonadota</taxon>
        <taxon>Gammaproteobacteria</taxon>
        <taxon>Oceanospirillales</taxon>
        <taxon>Endozoicomonadaceae</taxon>
        <taxon>Parendozoicomonas</taxon>
    </lineage>
</organism>
<evidence type="ECO:0000313" key="7">
    <source>
        <dbReference type="Proteomes" id="UP000196573"/>
    </source>
</evidence>
<evidence type="ECO:0000313" key="6">
    <source>
        <dbReference type="EMBL" id="SMA37269.1"/>
    </source>
</evidence>
<dbReference type="EMBL" id="FWPT01000002">
    <property type="protein sequence ID" value="SMA37269.1"/>
    <property type="molecule type" value="Genomic_DNA"/>
</dbReference>
<proteinExistence type="inferred from homology"/>
<gene>
    <name evidence="4 6" type="primary">lptA</name>
    <name evidence="6" type="ORF">EHSB41UT_00710</name>
</gene>
<keyword evidence="7" id="KW-1185">Reference proteome</keyword>
<dbReference type="GO" id="GO:0017089">
    <property type="term" value="F:glycolipid transfer activity"/>
    <property type="evidence" value="ECO:0007669"/>
    <property type="project" value="TreeGrafter"/>
</dbReference>
<dbReference type="GO" id="GO:0001530">
    <property type="term" value="F:lipopolysaccharide binding"/>
    <property type="evidence" value="ECO:0007669"/>
    <property type="project" value="InterPro"/>
</dbReference>